<evidence type="ECO:0000256" key="1">
    <source>
        <dbReference type="ARBA" id="ARBA00022722"/>
    </source>
</evidence>
<dbReference type="InterPro" id="IPR002850">
    <property type="entry name" value="PIN_toxin-like"/>
</dbReference>
<dbReference type="InterPro" id="IPR029060">
    <property type="entry name" value="PIN-like_dom_sf"/>
</dbReference>
<keyword evidence="2" id="KW-0479">Metal-binding</keyword>
<dbReference type="Pfam" id="PF13470">
    <property type="entry name" value="PIN_3"/>
    <property type="match status" value="1"/>
</dbReference>
<evidence type="ECO:0000256" key="3">
    <source>
        <dbReference type="ARBA" id="ARBA00022801"/>
    </source>
</evidence>
<accession>A0A7Y0EV78</accession>
<evidence type="ECO:0000313" key="7">
    <source>
        <dbReference type="EMBL" id="NMM96598.1"/>
    </source>
</evidence>
<comment type="caution">
    <text evidence="7">The sequence shown here is derived from an EMBL/GenBank/DDBJ whole genome shotgun (WGS) entry which is preliminary data.</text>
</comment>
<dbReference type="EMBL" id="JAAIIF010000010">
    <property type="protein sequence ID" value="NMM96598.1"/>
    <property type="molecule type" value="Genomic_DNA"/>
</dbReference>
<keyword evidence="3" id="KW-0378">Hydrolase</keyword>
<evidence type="ECO:0000256" key="4">
    <source>
        <dbReference type="ARBA" id="ARBA00022842"/>
    </source>
</evidence>
<evidence type="ECO:0000259" key="5">
    <source>
        <dbReference type="Pfam" id="PF13470"/>
    </source>
</evidence>
<dbReference type="Pfam" id="PF26343">
    <property type="entry name" value="VapC50_C"/>
    <property type="match status" value="1"/>
</dbReference>
<dbReference type="InterPro" id="IPR002716">
    <property type="entry name" value="PIN_dom"/>
</dbReference>
<dbReference type="InterPro" id="IPR058652">
    <property type="entry name" value="VapC50_C"/>
</dbReference>
<keyword evidence="1" id="KW-0540">Nuclease</keyword>
<dbReference type="Proteomes" id="UP000529710">
    <property type="component" value="Unassembled WGS sequence"/>
</dbReference>
<feature type="domain" description="VapC50 C-terminal" evidence="6">
    <location>
        <begin position="129"/>
        <end position="181"/>
    </location>
</feature>
<gene>
    <name evidence="7" type="ORF">G1C98_1334</name>
</gene>
<dbReference type="GO" id="GO:0004518">
    <property type="term" value="F:nuclease activity"/>
    <property type="evidence" value="ECO:0007669"/>
    <property type="project" value="UniProtKB-KW"/>
</dbReference>
<dbReference type="RefSeq" id="WP_169080514.1">
    <property type="nucleotide sequence ID" value="NZ_JAAIIF010000010.1"/>
</dbReference>
<dbReference type="AlphaFoldDB" id="A0A7Y0EV78"/>
<keyword evidence="4" id="KW-0460">Magnesium</keyword>
<dbReference type="GO" id="GO:0046872">
    <property type="term" value="F:metal ion binding"/>
    <property type="evidence" value="ECO:0007669"/>
    <property type="project" value="UniProtKB-KW"/>
</dbReference>
<dbReference type="PANTHER" id="PTHR34610:SF4">
    <property type="entry name" value="SLL8027 PROTEIN"/>
    <property type="match status" value="1"/>
</dbReference>
<proteinExistence type="predicted"/>
<feature type="domain" description="PIN" evidence="5">
    <location>
        <begin position="6"/>
        <end position="111"/>
    </location>
</feature>
<keyword evidence="8" id="KW-1185">Reference proteome</keyword>
<evidence type="ECO:0000313" key="8">
    <source>
        <dbReference type="Proteomes" id="UP000529710"/>
    </source>
</evidence>
<dbReference type="GO" id="GO:0016787">
    <property type="term" value="F:hydrolase activity"/>
    <property type="evidence" value="ECO:0007669"/>
    <property type="project" value="UniProtKB-KW"/>
</dbReference>
<sequence length="190" mass="22029">MARPVAVLDANVFPTTWLLDILLTLDEHNRIDAVWSERILTEVRRTLIERQHRNPVQVESFLRAICSMNATHCAYGWEPREPMLELPDPDDRHVLAAALVAGADYIVTYNLKDFPPERLKRYPVSAIHPDDFLCLLLERNRNDVLDVMNEVVSSKDNPPRTMREEIAHLRMLRLDGFSEKLEKLLHLDAQ</sequence>
<name>A0A7Y0EV78_9BIFI</name>
<dbReference type="SUPFAM" id="SSF88723">
    <property type="entry name" value="PIN domain-like"/>
    <property type="match status" value="1"/>
</dbReference>
<reference evidence="7 8" key="1">
    <citation type="submission" date="2020-02" db="EMBL/GenBank/DDBJ databases">
        <title>Characterization of phylogenetic diversity of novel bifidobacterial species isolated in Czech ZOOs.</title>
        <authorList>
            <person name="Lugli G.A."/>
            <person name="Vera N.B."/>
            <person name="Ventura M."/>
        </authorList>
    </citation>
    <scope>NUCLEOTIDE SEQUENCE [LARGE SCALE GENOMIC DNA]</scope>
    <source>
        <strain evidence="7 8">DSM 109960</strain>
    </source>
</reference>
<evidence type="ECO:0000256" key="2">
    <source>
        <dbReference type="ARBA" id="ARBA00022723"/>
    </source>
</evidence>
<protein>
    <submittedName>
        <fullName evidence="7">PIN domain-containing protein</fullName>
    </submittedName>
</protein>
<evidence type="ECO:0000259" key="6">
    <source>
        <dbReference type="Pfam" id="PF26343"/>
    </source>
</evidence>
<dbReference type="PANTHER" id="PTHR34610">
    <property type="entry name" value="SSL7007 PROTEIN"/>
    <property type="match status" value="1"/>
</dbReference>
<organism evidence="7 8">
    <name type="scientific">Bifidobacterium erythrocebi</name>
    <dbReference type="NCBI Taxonomy" id="2675325"/>
    <lineage>
        <taxon>Bacteria</taxon>
        <taxon>Bacillati</taxon>
        <taxon>Actinomycetota</taxon>
        <taxon>Actinomycetes</taxon>
        <taxon>Bifidobacteriales</taxon>
        <taxon>Bifidobacteriaceae</taxon>
        <taxon>Bifidobacterium</taxon>
    </lineage>
</organism>